<reference evidence="6 9" key="5">
    <citation type="submission" date="2023-08" db="EMBL/GenBank/DDBJ databases">
        <title>Complete Genome and Methylome dissection of Serratia fonticola NEB369.</title>
        <authorList>
            <person name="Fomenkov A."/>
            <person name="Roberts R.D."/>
        </authorList>
    </citation>
    <scope>NUCLEOTIDE SEQUENCE [LARGE SCALE GENOMIC DNA]</scope>
    <source>
        <strain evidence="6 9">NEB369</strain>
    </source>
</reference>
<dbReference type="InterPro" id="IPR050744">
    <property type="entry name" value="AI-2_Isomerase_LsrG"/>
</dbReference>
<evidence type="ECO:0000313" key="5">
    <source>
        <dbReference type="EMBL" id="VTR30274.1"/>
    </source>
</evidence>
<dbReference type="InterPro" id="IPR011008">
    <property type="entry name" value="Dimeric_a/b-barrel"/>
</dbReference>
<protein>
    <submittedName>
        <fullName evidence="2">Antibiotic biosynthesis monooxygenase</fullName>
    </submittedName>
    <submittedName>
        <fullName evidence="5">Monooxygenase ycnE</fullName>
        <ecNumber evidence="3 5">1.-.-.-</ecNumber>
    </submittedName>
    <submittedName>
        <fullName evidence="3">Quinol monooxygenase</fullName>
    </submittedName>
</protein>
<dbReference type="Proteomes" id="UP000503464">
    <property type="component" value="Chromosome"/>
</dbReference>
<evidence type="ECO:0000313" key="7">
    <source>
        <dbReference type="Proteomes" id="UP000503464"/>
    </source>
</evidence>
<evidence type="ECO:0000313" key="2">
    <source>
        <dbReference type="EMBL" id="MBC3210912.1"/>
    </source>
</evidence>
<sequence length="95" mass="10675">MSEIKVVALIKAMPEHRAAVDKAVRAMVAPSRSEPGCIQYDLHEEQGHPGAFVFIERWTSEQALKEHMAMSYHDAFLAELEGKLVSLEVKKLTQL</sequence>
<dbReference type="PANTHER" id="PTHR33336:SF3">
    <property type="entry name" value="ABM DOMAIN-CONTAINING PROTEIN"/>
    <property type="match status" value="1"/>
</dbReference>
<keyword evidence="3" id="KW-0503">Monooxygenase</keyword>
<dbReference type="GO" id="GO:0005829">
    <property type="term" value="C:cytosol"/>
    <property type="evidence" value="ECO:0007669"/>
    <property type="project" value="TreeGrafter"/>
</dbReference>
<gene>
    <name evidence="5" type="primary">ycnE_1</name>
    <name evidence="4" type="ORF">G9399_04960</name>
    <name evidence="2" type="ORF">H8J20_02070</name>
    <name evidence="5" type="ORF">NCTC12965_03037</name>
    <name evidence="3" type="ORF">RDT67_21940</name>
    <name evidence="6" type="ORF">RFB13_22405</name>
</gene>
<dbReference type="SUPFAM" id="SSF54909">
    <property type="entry name" value="Dimeric alpha+beta barrel"/>
    <property type="match status" value="1"/>
</dbReference>
<dbReference type="Pfam" id="PF03992">
    <property type="entry name" value="ABM"/>
    <property type="match status" value="1"/>
</dbReference>
<organism evidence="3 8">
    <name type="scientific">Serratia fonticola</name>
    <dbReference type="NCBI Taxonomy" id="47917"/>
    <lineage>
        <taxon>Bacteria</taxon>
        <taxon>Pseudomonadati</taxon>
        <taxon>Pseudomonadota</taxon>
        <taxon>Gammaproteobacteria</taxon>
        <taxon>Enterobacterales</taxon>
        <taxon>Yersiniaceae</taxon>
        <taxon>Serratia</taxon>
    </lineage>
</organism>
<dbReference type="EMBL" id="CP133586">
    <property type="protein sequence ID" value="WMT13926.1"/>
    <property type="molecule type" value="Genomic_DNA"/>
</dbReference>
<dbReference type="KEGG" id="sfw:WN53_02490"/>
<reference evidence="7" key="2">
    <citation type="submission" date="2020-03" db="EMBL/GenBank/DDBJ databases">
        <title>Genome sequences of seven Enterobacteriaceae strains isolated from Canadian wastewater treatment facilities.</title>
        <authorList>
            <person name="Huang H."/>
            <person name="Chmara J.T."/>
            <person name="Duceppe M.-O."/>
        </authorList>
    </citation>
    <scope>NUCLEOTIDE SEQUENCE [LARGE SCALE GENOMIC DNA]</scope>
    <source>
        <strain evidence="7">Biosolid 3</strain>
    </source>
</reference>
<dbReference type="Proteomes" id="UP000659084">
    <property type="component" value="Unassembled WGS sequence"/>
</dbReference>
<dbReference type="STRING" id="47917.AV650_25185"/>
<dbReference type="EMBL" id="JACNYO010000002">
    <property type="protein sequence ID" value="MBC3210912.1"/>
    <property type="molecule type" value="Genomic_DNA"/>
</dbReference>
<evidence type="ECO:0000313" key="8">
    <source>
        <dbReference type="Proteomes" id="UP001224622"/>
    </source>
</evidence>
<dbReference type="EMBL" id="CABEEZ010000067">
    <property type="protein sequence ID" value="VTR30274.1"/>
    <property type="molecule type" value="Genomic_DNA"/>
</dbReference>
<keyword evidence="9" id="KW-1185">Reference proteome</keyword>
<evidence type="ECO:0000313" key="3">
    <source>
        <dbReference type="EMBL" id="MDQ9129083.1"/>
    </source>
</evidence>
<feature type="domain" description="ABM" evidence="1">
    <location>
        <begin position="4"/>
        <end position="95"/>
    </location>
</feature>
<dbReference type="RefSeq" id="WP_021806219.1">
    <property type="nucleotide sequence ID" value="NZ_CAMFLQ010000037.1"/>
</dbReference>
<dbReference type="InterPro" id="IPR007138">
    <property type="entry name" value="ABM_dom"/>
</dbReference>
<reference evidence="2" key="3">
    <citation type="submission" date="2020-08" db="EMBL/GenBank/DDBJ databases">
        <title>Food and environmental bacterial isolates.</title>
        <authorList>
            <person name="Richter L."/>
            <person name="Du Plessis E.M."/>
            <person name="Duvenage S."/>
            <person name="Allam M."/>
            <person name="Korsten L."/>
        </authorList>
    </citation>
    <scope>NUCLEOTIDE SEQUENCE</scope>
    <source>
        <strain evidence="2">UPMP2127</strain>
    </source>
</reference>
<evidence type="ECO:0000259" key="1">
    <source>
        <dbReference type="PROSITE" id="PS51725"/>
    </source>
</evidence>
<evidence type="ECO:0000313" key="9">
    <source>
        <dbReference type="Proteomes" id="UP001235341"/>
    </source>
</evidence>
<dbReference type="KEGG" id="sfg:AV650_25185"/>
<dbReference type="Gene3D" id="3.30.70.100">
    <property type="match status" value="1"/>
</dbReference>
<evidence type="ECO:0000313" key="4">
    <source>
        <dbReference type="EMBL" id="QKJ57857.1"/>
    </source>
</evidence>
<reference evidence="5" key="1">
    <citation type="submission" date="2019-05" db="EMBL/GenBank/DDBJ databases">
        <authorList>
            <consortium name="Pathogen Informatics"/>
        </authorList>
    </citation>
    <scope>NUCLEOTIDE SEQUENCE [LARGE SCALE GENOMIC DNA]</scope>
    <source>
        <strain evidence="5">NCTC12965</strain>
    </source>
</reference>
<keyword evidence="3" id="KW-0560">Oxidoreductase</keyword>
<dbReference type="PROSITE" id="PS51725">
    <property type="entry name" value="ABM"/>
    <property type="match status" value="1"/>
</dbReference>
<reference evidence="4" key="4">
    <citation type="submission" date="2022-06" db="EMBL/GenBank/DDBJ databases">
        <title>Genome sequences of seven Enterobacteriaceae strains isolated from Canadian wastewater treatment facilities.</title>
        <authorList>
            <person name="Huang H."/>
            <person name="Chmara J.T."/>
            <person name="Duceppe M.-O."/>
        </authorList>
    </citation>
    <scope>NUCLEOTIDE SEQUENCE</scope>
    <source>
        <strain evidence="4">HH13</strain>
    </source>
</reference>
<dbReference type="EMBL" id="CP054160">
    <property type="protein sequence ID" value="QKJ57857.1"/>
    <property type="molecule type" value="Genomic_DNA"/>
</dbReference>
<dbReference type="Proteomes" id="UP001224622">
    <property type="component" value="Unassembled WGS sequence"/>
</dbReference>
<name>A0A0F7H7P4_SERFO</name>
<dbReference type="OrthoDB" id="9812192at2"/>
<proteinExistence type="predicted"/>
<dbReference type="EC" id="1.-.-.-" evidence="3 5"/>
<dbReference type="AlphaFoldDB" id="A0A0F7H7P4"/>
<dbReference type="Proteomes" id="UP001235341">
    <property type="component" value="Chromosome"/>
</dbReference>
<dbReference type="GeneID" id="30319022"/>
<accession>A0A0F7H7P4</accession>
<dbReference type="PANTHER" id="PTHR33336">
    <property type="entry name" value="QUINOL MONOOXYGENASE YGIN-RELATED"/>
    <property type="match status" value="1"/>
</dbReference>
<reference evidence="3" key="6">
    <citation type="submission" date="2023-08" db="EMBL/GenBank/DDBJ databases">
        <title>The Comparative Genomic Analysis of Yersiniaceae from Polar Regions.</title>
        <authorList>
            <person name="Goncharov A."/>
            <person name="Aslanov B."/>
            <person name="Kolodzhieva V."/>
            <person name="Azarov D."/>
            <person name="Mochov A."/>
            <person name="Lebedeva E."/>
        </authorList>
    </citation>
    <scope>NUCLEOTIDE SEQUENCE</scope>
    <source>
        <strain evidence="3">Vf</strain>
    </source>
</reference>
<evidence type="ECO:0000313" key="6">
    <source>
        <dbReference type="EMBL" id="WMT13926.1"/>
    </source>
</evidence>
<dbReference type="GO" id="GO:0004497">
    <property type="term" value="F:monooxygenase activity"/>
    <property type="evidence" value="ECO:0007669"/>
    <property type="project" value="UniProtKB-KW"/>
</dbReference>
<dbReference type="EMBL" id="JAVIGA010000030">
    <property type="protein sequence ID" value="MDQ9129083.1"/>
    <property type="molecule type" value="Genomic_DNA"/>
</dbReference>